<dbReference type="Proteomes" id="UP001160148">
    <property type="component" value="Unassembled WGS sequence"/>
</dbReference>
<name>A0AAV0WA84_9HEMI</name>
<keyword evidence="3" id="KW-1185">Reference proteome</keyword>
<evidence type="ECO:0000313" key="3">
    <source>
        <dbReference type="Proteomes" id="UP001160148"/>
    </source>
</evidence>
<sequence>MNNSERVQLLLIYGKCNRNAREATRMYAQQYPDRYHPNRTYVQKLEKSLIETGSFNRTNAVQQQPRVNQHVNEVIENQVLAYVHLNPRSSVRHVGHEVGIPKTLVHKI</sequence>
<evidence type="ECO:0000259" key="1">
    <source>
        <dbReference type="Pfam" id="PF16087"/>
    </source>
</evidence>
<dbReference type="InterPro" id="IPR032135">
    <property type="entry name" value="DUF4817"/>
</dbReference>
<proteinExistence type="predicted"/>
<dbReference type="PANTHER" id="PTHR47326">
    <property type="entry name" value="TRANSPOSABLE ELEMENT TC3 TRANSPOSASE-LIKE PROTEIN"/>
    <property type="match status" value="1"/>
</dbReference>
<accession>A0AAV0WA84</accession>
<dbReference type="AlphaFoldDB" id="A0AAV0WA84"/>
<comment type="caution">
    <text evidence="2">The sequence shown here is derived from an EMBL/GenBank/DDBJ whole genome shotgun (WGS) entry which is preliminary data.</text>
</comment>
<organism evidence="2 3">
    <name type="scientific">Macrosiphum euphorbiae</name>
    <name type="common">potato aphid</name>
    <dbReference type="NCBI Taxonomy" id="13131"/>
    <lineage>
        <taxon>Eukaryota</taxon>
        <taxon>Metazoa</taxon>
        <taxon>Ecdysozoa</taxon>
        <taxon>Arthropoda</taxon>
        <taxon>Hexapoda</taxon>
        <taxon>Insecta</taxon>
        <taxon>Pterygota</taxon>
        <taxon>Neoptera</taxon>
        <taxon>Paraneoptera</taxon>
        <taxon>Hemiptera</taxon>
        <taxon>Sternorrhyncha</taxon>
        <taxon>Aphidomorpha</taxon>
        <taxon>Aphidoidea</taxon>
        <taxon>Aphididae</taxon>
        <taxon>Macrosiphini</taxon>
        <taxon>Macrosiphum</taxon>
    </lineage>
</organism>
<protein>
    <recommendedName>
        <fullName evidence="1">DUF4817 domain-containing protein</fullName>
    </recommendedName>
</protein>
<dbReference type="EMBL" id="CARXXK010000002">
    <property type="protein sequence ID" value="CAI6352760.1"/>
    <property type="molecule type" value="Genomic_DNA"/>
</dbReference>
<feature type="domain" description="DUF4817" evidence="1">
    <location>
        <begin position="5"/>
        <end position="55"/>
    </location>
</feature>
<dbReference type="PANTHER" id="PTHR47326:SF1">
    <property type="entry name" value="HTH PSQ-TYPE DOMAIN-CONTAINING PROTEIN"/>
    <property type="match status" value="1"/>
</dbReference>
<gene>
    <name evidence="2" type="ORF">MEUPH1_LOCUS8962</name>
</gene>
<evidence type="ECO:0000313" key="2">
    <source>
        <dbReference type="EMBL" id="CAI6352760.1"/>
    </source>
</evidence>
<dbReference type="Pfam" id="PF16087">
    <property type="entry name" value="DUF4817"/>
    <property type="match status" value="1"/>
</dbReference>
<reference evidence="2 3" key="1">
    <citation type="submission" date="2023-01" db="EMBL/GenBank/DDBJ databases">
        <authorList>
            <person name="Whitehead M."/>
        </authorList>
    </citation>
    <scope>NUCLEOTIDE SEQUENCE [LARGE SCALE GENOMIC DNA]</scope>
</reference>